<accession>X1LTE0</accession>
<feature type="non-terminal residue" evidence="2">
    <location>
        <position position="1"/>
    </location>
</feature>
<sequence length="255" mass="28869">SIAEYYGLESRVMSSISKPSDTNPSIGLTTGMSPEQYGRLKLKLEKLDLDYPYDAVRLVAEETPAHYWVEVKLDGKWVIQDATEKATGSDTKSKFYDNNDYEVTDWLRQDKSALLEDYARRLARGERLPEPTSSEGPTGSMTGDYEGMTDDLGQLNRAANIDDLMKGLALAPYFDDAETACDFVRIRDYVTETYLSEAMEDKEAYESCSGKKFYLVCYFICNGDDLEGAAWVERYELYSGEKLDMECARDIVEDS</sequence>
<evidence type="ECO:0000313" key="2">
    <source>
        <dbReference type="EMBL" id="GAI22363.1"/>
    </source>
</evidence>
<organism evidence="2">
    <name type="scientific">marine sediment metagenome</name>
    <dbReference type="NCBI Taxonomy" id="412755"/>
    <lineage>
        <taxon>unclassified sequences</taxon>
        <taxon>metagenomes</taxon>
        <taxon>ecological metagenomes</taxon>
    </lineage>
</organism>
<comment type="caution">
    <text evidence="2">The sequence shown here is derived from an EMBL/GenBank/DDBJ whole genome shotgun (WGS) entry which is preliminary data.</text>
</comment>
<dbReference type="EMBL" id="BARV01017353">
    <property type="protein sequence ID" value="GAI22363.1"/>
    <property type="molecule type" value="Genomic_DNA"/>
</dbReference>
<gene>
    <name evidence="2" type="ORF">S06H3_29599</name>
</gene>
<name>X1LTE0_9ZZZZ</name>
<dbReference type="AlphaFoldDB" id="X1LTE0"/>
<proteinExistence type="predicted"/>
<evidence type="ECO:0000256" key="1">
    <source>
        <dbReference type="SAM" id="MobiDB-lite"/>
    </source>
</evidence>
<reference evidence="2" key="1">
    <citation type="journal article" date="2014" name="Front. Microbiol.">
        <title>High frequency of phylogenetically diverse reductive dehalogenase-homologous genes in deep subseafloor sedimentary metagenomes.</title>
        <authorList>
            <person name="Kawai M."/>
            <person name="Futagami T."/>
            <person name="Toyoda A."/>
            <person name="Takaki Y."/>
            <person name="Nishi S."/>
            <person name="Hori S."/>
            <person name="Arai W."/>
            <person name="Tsubouchi T."/>
            <person name="Morono Y."/>
            <person name="Uchiyama I."/>
            <person name="Ito T."/>
            <person name="Fujiyama A."/>
            <person name="Inagaki F."/>
            <person name="Takami H."/>
        </authorList>
    </citation>
    <scope>NUCLEOTIDE SEQUENCE</scope>
    <source>
        <strain evidence="2">Expedition CK06-06</strain>
    </source>
</reference>
<protein>
    <submittedName>
        <fullName evidence="2">Uncharacterized protein</fullName>
    </submittedName>
</protein>
<dbReference type="InterPro" id="IPR038765">
    <property type="entry name" value="Papain-like_cys_pep_sf"/>
</dbReference>
<feature type="compositionally biased region" description="Polar residues" evidence="1">
    <location>
        <begin position="131"/>
        <end position="141"/>
    </location>
</feature>
<feature type="region of interest" description="Disordered" evidence="1">
    <location>
        <begin position="125"/>
        <end position="144"/>
    </location>
</feature>
<dbReference type="SUPFAM" id="SSF54001">
    <property type="entry name" value="Cysteine proteinases"/>
    <property type="match status" value="1"/>
</dbReference>